<dbReference type="PANTHER" id="PTHR37816">
    <property type="entry name" value="YALI0E33011P"/>
    <property type="match status" value="1"/>
</dbReference>
<sequence length="179" mass="21454">MNKVHIIGSVGSGKTTLAKKLSKKLDIPYYELDNVVWTRTPNGDIRNSPERRDTILNDIVKTDQWIIEGVHHKWIMPSFKEADLIIFLDTPYSKRIYRIIKRFFLQRLKMESSHYKPTFEIFFKMFKWNRSFEMESKPDILLMLEEYQRKLLVLQNNDLQWIGSNLKVWFPNNEKAKSL</sequence>
<dbReference type="Proteomes" id="UP001500782">
    <property type="component" value="Unassembled WGS sequence"/>
</dbReference>
<reference evidence="1 2" key="1">
    <citation type="journal article" date="2019" name="Int. J. Syst. Evol. Microbiol.">
        <title>The Global Catalogue of Microorganisms (GCM) 10K type strain sequencing project: providing services to taxonomists for standard genome sequencing and annotation.</title>
        <authorList>
            <consortium name="The Broad Institute Genomics Platform"/>
            <consortium name="The Broad Institute Genome Sequencing Center for Infectious Disease"/>
            <person name="Wu L."/>
            <person name="Ma J."/>
        </authorList>
    </citation>
    <scope>NUCLEOTIDE SEQUENCE [LARGE SCALE GENOMIC DNA]</scope>
    <source>
        <strain evidence="1 2">JCM 9731</strain>
    </source>
</reference>
<gene>
    <name evidence="1" type="ORF">GCM10008967_02490</name>
</gene>
<name>A0ABN0VRE9_9BACI</name>
<dbReference type="SUPFAM" id="SSF52540">
    <property type="entry name" value="P-loop containing nucleoside triphosphate hydrolases"/>
    <property type="match status" value="1"/>
</dbReference>
<evidence type="ECO:0000313" key="1">
    <source>
        <dbReference type="EMBL" id="GAA0315438.1"/>
    </source>
</evidence>
<comment type="caution">
    <text evidence="1">The sequence shown here is derived from an EMBL/GenBank/DDBJ whole genome shotgun (WGS) entry which is preliminary data.</text>
</comment>
<proteinExistence type="predicted"/>
<dbReference type="RefSeq" id="WP_343795626.1">
    <property type="nucleotide sequence ID" value="NZ_BAAADJ010000003.1"/>
</dbReference>
<dbReference type="Pfam" id="PF13238">
    <property type="entry name" value="AAA_18"/>
    <property type="match status" value="1"/>
</dbReference>
<keyword evidence="2" id="KW-1185">Reference proteome</keyword>
<organism evidence="1 2">
    <name type="scientific">Bacillus carboniphilus</name>
    <dbReference type="NCBI Taxonomy" id="86663"/>
    <lineage>
        <taxon>Bacteria</taxon>
        <taxon>Bacillati</taxon>
        <taxon>Bacillota</taxon>
        <taxon>Bacilli</taxon>
        <taxon>Bacillales</taxon>
        <taxon>Bacillaceae</taxon>
        <taxon>Bacillus</taxon>
    </lineage>
</organism>
<protein>
    <submittedName>
        <fullName evidence="1">AAA family ATPase</fullName>
    </submittedName>
</protein>
<dbReference type="InterPro" id="IPR027417">
    <property type="entry name" value="P-loop_NTPase"/>
</dbReference>
<evidence type="ECO:0000313" key="2">
    <source>
        <dbReference type="Proteomes" id="UP001500782"/>
    </source>
</evidence>
<dbReference type="InterPro" id="IPR052922">
    <property type="entry name" value="Cytidylate_Kinase-2"/>
</dbReference>
<accession>A0ABN0VRE9</accession>
<dbReference type="PANTHER" id="PTHR37816:SF2">
    <property type="entry name" value="DNA TOPOLOGY MODULATION PROTEIN FLAR-RELATED PROTEIN"/>
    <property type="match status" value="1"/>
</dbReference>
<dbReference type="Gene3D" id="3.40.50.300">
    <property type="entry name" value="P-loop containing nucleotide triphosphate hydrolases"/>
    <property type="match status" value="1"/>
</dbReference>
<dbReference type="EMBL" id="BAAADJ010000003">
    <property type="protein sequence ID" value="GAA0315438.1"/>
    <property type="molecule type" value="Genomic_DNA"/>
</dbReference>